<evidence type="ECO:0000256" key="2">
    <source>
        <dbReference type="ARBA" id="ARBA00023157"/>
    </source>
</evidence>
<proteinExistence type="predicted"/>
<name>A0A7V9A609_9BACT</name>
<evidence type="ECO:0000259" key="4">
    <source>
        <dbReference type="SMART" id="SM00560"/>
    </source>
</evidence>
<dbReference type="Pfam" id="PF13385">
    <property type="entry name" value="Laminin_G_3"/>
    <property type="match status" value="1"/>
</dbReference>
<dbReference type="SUPFAM" id="SSF50939">
    <property type="entry name" value="Sialidases"/>
    <property type="match status" value="1"/>
</dbReference>
<feature type="chain" id="PRO_5030650556" description="LamG-like jellyroll fold domain-containing protein" evidence="3">
    <location>
        <begin position="25"/>
        <end position="617"/>
    </location>
</feature>
<dbReference type="Gene3D" id="2.60.120.200">
    <property type="match status" value="1"/>
</dbReference>
<protein>
    <recommendedName>
        <fullName evidence="4">LamG-like jellyroll fold domain-containing protein</fullName>
    </recommendedName>
</protein>
<dbReference type="Pfam" id="PF13088">
    <property type="entry name" value="BNR_2"/>
    <property type="match status" value="1"/>
</dbReference>
<feature type="signal peptide" evidence="3">
    <location>
        <begin position="1"/>
        <end position="24"/>
    </location>
</feature>
<dbReference type="PANTHER" id="PTHR43752:SF2">
    <property type="entry name" value="BNR_ASP-BOX REPEAT FAMILY PROTEIN"/>
    <property type="match status" value="1"/>
</dbReference>
<comment type="caution">
    <text evidence="5">The sequence shown here is derived from an EMBL/GenBank/DDBJ whole genome shotgun (WGS) entry which is preliminary data.</text>
</comment>
<dbReference type="SMART" id="SM00560">
    <property type="entry name" value="LamGL"/>
    <property type="match status" value="1"/>
</dbReference>
<dbReference type="EMBL" id="JABRWO010000002">
    <property type="protein sequence ID" value="MBA2113783.1"/>
    <property type="molecule type" value="Genomic_DNA"/>
</dbReference>
<dbReference type="CDD" id="cd15482">
    <property type="entry name" value="Sialidase_non-viral"/>
    <property type="match status" value="1"/>
</dbReference>
<keyword evidence="1 3" id="KW-0732">Signal</keyword>
<dbReference type="SUPFAM" id="SSF49899">
    <property type="entry name" value="Concanavalin A-like lectins/glucanases"/>
    <property type="match status" value="1"/>
</dbReference>
<dbReference type="InterPro" id="IPR036278">
    <property type="entry name" value="Sialidase_sf"/>
</dbReference>
<accession>A0A7V9A609</accession>
<dbReference type="Gene3D" id="2.120.10.10">
    <property type="match status" value="1"/>
</dbReference>
<dbReference type="InterPro" id="IPR013320">
    <property type="entry name" value="ConA-like_dom_sf"/>
</dbReference>
<keyword evidence="6" id="KW-1185">Reference proteome</keyword>
<evidence type="ECO:0000256" key="3">
    <source>
        <dbReference type="SAM" id="SignalP"/>
    </source>
</evidence>
<evidence type="ECO:0000313" key="5">
    <source>
        <dbReference type="EMBL" id="MBA2113783.1"/>
    </source>
</evidence>
<dbReference type="InterPro" id="IPR006558">
    <property type="entry name" value="LamG-like"/>
</dbReference>
<dbReference type="AlphaFoldDB" id="A0A7V9A609"/>
<reference evidence="5 6" key="1">
    <citation type="submission" date="2020-05" db="EMBL/GenBank/DDBJ databases">
        <title>Bremerella alba sp. nov., a novel planctomycete isolated from the surface of the macroalga Fucus spiralis.</title>
        <authorList>
            <person name="Godinho O."/>
            <person name="Botelho R."/>
            <person name="Albuquerque L."/>
            <person name="Wiegand S."/>
            <person name="Da Costa M.S."/>
            <person name="Lobo-Da-Cunha A."/>
            <person name="Jogler C."/>
            <person name="Lage O.M."/>
        </authorList>
    </citation>
    <scope>NUCLEOTIDE SEQUENCE [LARGE SCALE GENOMIC DNA]</scope>
    <source>
        <strain evidence="5 6">FF15</strain>
    </source>
</reference>
<evidence type="ECO:0000313" key="6">
    <source>
        <dbReference type="Proteomes" id="UP000551616"/>
    </source>
</evidence>
<organism evidence="5 6">
    <name type="scientific">Bremerella alba</name>
    <dbReference type="NCBI Taxonomy" id="980252"/>
    <lineage>
        <taxon>Bacteria</taxon>
        <taxon>Pseudomonadati</taxon>
        <taxon>Planctomycetota</taxon>
        <taxon>Planctomycetia</taxon>
        <taxon>Pirellulales</taxon>
        <taxon>Pirellulaceae</taxon>
        <taxon>Bremerella</taxon>
    </lineage>
</organism>
<gene>
    <name evidence="5" type="ORF">HOV93_09350</name>
</gene>
<dbReference type="Proteomes" id="UP000551616">
    <property type="component" value="Unassembled WGS sequence"/>
</dbReference>
<dbReference type="InterPro" id="IPR011040">
    <property type="entry name" value="Sialidase"/>
</dbReference>
<dbReference type="PANTHER" id="PTHR43752">
    <property type="entry name" value="BNR/ASP-BOX REPEAT FAMILY PROTEIN"/>
    <property type="match status" value="1"/>
</dbReference>
<evidence type="ECO:0000256" key="1">
    <source>
        <dbReference type="ARBA" id="ARBA00022729"/>
    </source>
</evidence>
<dbReference type="RefSeq" id="WP_207395267.1">
    <property type="nucleotide sequence ID" value="NZ_JABRWO010000002.1"/>
</dbReference>
<sequence length="617" mass="68235">MKNPIFTILFFAAALLVTVPLLQAEEVSQPKYQWPMDDHAGLAIQGNVTSAAGIAGESLVFEGESLATVKDSANYTDLADGYTIAFWVCPFFMNSDQQMLVGKNRYSLDQREWGVMIDRDRQLRAYLWQNGWKTIEAATPLEIDAWSLVGLVVQKDSVQLWVNGALAAETDLKHPIPTTDAPLTIGGIDDHGKLRQHFLGAVDEVHFYTRPIEKQEWSELHQQVAISSELQQIAKATQAKAAKKWAHLLPVENPVKMWDETQTLRTAESLPVLKEVSFHVIKPYEVKKDGYRFLHGVALVWHKDKLYASFGHNQGAENTVTEEARYCVSEDGGKSWSDLMMIDPGTEELAVSHGVFHSTGDQLWAFQGSYHGLRKGLRTRAYLLNETSGKWEFQGTILSGGFWPINPPVKMDDGNWIMPGLIVGNGNHTAVAISHGDSMMQWDLVPIPVHSSVGKMWGESAILVDGSRITNICRYGAKAQALAATSDDYGRTWTPMQDSNLPMVTSKPFAGTLTNGQNYLIATTTSNSGGKRYPLTIALSRPDEDLFSQVFVIRHAKFEQGPGESHPHASLSYPYAIEHEGKLYVGYSNNGGKVDGRAGNDNSAEMAIIPLSQLTTK</sequence>
<feature type="domain" description="LamG-like jellyroll fold" evidence="4">
    <location>
        <begin position="80"/>
        <end position="215"/>
    </location>
</feature>
<keyword evidence="2" id="KW-1015">Disulfide bond</keyword>